<keyword evidence="5" id="KW-0966">Cell projection</keyword>
<dbReference type="Pfam" id="PF07162">
    <property type="entry name" value="B9-C2"/>
    <property type="match status" value="1"/>
</dbReference>
<gene>
    <name evidence="6" type="ORF">GDO78_008723</name>
</gene>
<reference evidence="6" key="1">
    <citation type="thesis" date="2020" institute="ProQuest LLC" country="789 East Eisenhower Parkway, Ann Arbor, MI, USA">
        <title>Comparative Genomics and Chromosome Evolution.</title>
        <authorList>
            <person name="Mudd A.B."/>
        </authorList>
    </citation>
    <scope>NUCLEOTIDE SEQUENCE</scope>
    <source>
        <strain evidence="6">HN-11 Male</strain>
        <tissue evidence="6">Kidney and liver</tissue>
    </source>
</reference>
<comment type="subcellular location">
    <subcellularLocation>
        <location evidence="1">Cytoplasm</location>
        <location evidence="1">Cytoskeleton</location>
        <location evidence="1">Cilium basal body</location>
    </subcellularLocation>
</comment>
<dbReference type="AlphaFoldDB" id="A0A8J6FFQ8"/>
<evidence type="ECO:0000256" key="2">
    <source>
        <dbReference type="ARBA" id="ARBA00022490"/>
    </source>
</evidence>
<dbReference type="PANTHER" id="PTHR12968">
    <property type="entry name" value="B9 DOMAIN-CONTAINING"/>
    <property type="match status" value="1"/>
</dbReference>
<evidence type="ECO:0000313" key="7">
    <source>
        <dbReference type="Proteomes" id="UP000770717"/>
    </source>
</evidence>
<evidence type="ECO:0000256" key="5">
    <source>
        <dbReference type="ARBA" id="ARBA00023273"/>
    </source>
</evidence>
<accession>A0A8J6FFQ8</accession>
<evidence type="ECO:0000256" key="3">
    <source>
        <dbReference type="ARBA" id="ARBA00022794"/>
    </source>
</evidence>
<keyword evidence="7" id="KW-1185">Reference proteome</keyword>
<protein>
    <recommendedName>
        <fullName evidence="8">Meckel syndrome type 1 protein</fullName>
    </recommendedName>
</protein>
<dbReference type="PROSITE" id="PS51381">
    <property type="entry name" value="C2_B9"/>
    <property type="match status" value="1"/>
</dbReference>
<dbReference type="Proteomes" id="UP000770717">
    <property type="component" value="Unassembled WGS sequence"/>
</dbReference>
<dbReference type="PANTHER" id="PTHR12968:SF4">
    <property type="entry name" value="TECTONIC-LIKE COMPLEX MEMBER MKS1"/>
    <property type="match status" value="1"/>
</dbReference>
<evidence type="ECO:0000313" key="6">
    <source>
        <dbReference type="EMBL" id="KAG9485789.1"/>
    </source>
</evidence>
<dbReference type="GO" id="GO:0036038">
    <property type="term" value="C:MKS complex"/>
    <property type="evidence" value="ECO:0007669"/>
    <property type="project" value="TreeGrafter"/>
</dbReference>
<evidence type="ECO:0008006" key="8">
    <source>
        <dbReference type="Google" id="ProtNLM"/>
    </source>
</evidence>
<evidence type="ECO:0000256" key="4">
    <source>
        <dbReference type="ARBA" id="ARBA00023212"/>
    </source>
</evidence>
<proteinExistence type="predicted"/>
<keyword evidence="3" id="KW-0970">Cilium biogenesis/degradation</keyword>
<name>A0A8J6FFQ8_ELECQ</name>
<sequence length="568" mass="66050">MAEEWNQDCGEAVYRSRDPIKNLKIRVKLQRVSPVSALVQRVQEQQEEGGRGHIALRTLKDTSGSRPGGDEEEVVISWQEKLFSEFEYELYRNEAACCTPLDRQYHQDIVSLERRGGRKNIRVFTYTDYDRYTNLEEHCQSVTNSERETSTFLAERMANVRRRRQDKRLLDGIGIRNRLITWKPSEEFIKNNHIINTPVQTMYIMADLGPSGKLGLKENEHVLCTIRVDTNGVITLKPDVTGTKGPYRLEVESHKRELWSYTLQHVSESVQQEEQEREEILYKDLYSRHKEYLSNLVGSDFEMPPNGALRVFINGEIVSAHEYEYDNLYVHFFMELPKHWSSPAFQELSGVTQSCRSKTHERETVAYFCYPFSFEMFLSEDVESEDALQWPVLYFEVLSLDFWQRYRVEGYGSVVLPQTPGMHNITAQTWRPVEQGTVSELRRFFIGGSPELEDLTYVRIPGTFQGERLSRFGFRTETTGRVSFRFHSIHQSRSFLDRSSLRRRMQSVLDRLGGSSQQSSILNVLDAFQRARRRMQQARESLPKDLLSATKALQLEQSTVAHQSTSNA</sequence>
<dbReference type="EMBL" id="WNTK01000004">
    <property type="protein sequence ID" value="KAG9485789.1"/>
    <property type="molecule type" value="Genomic_DNA"/>
</dbReference>
<keyword evidence="4" id="KW-0206">Cytoskeleton</keyword>
<organism evidence="6 7">
    <name type="scientific">Eleutherodactylus coqui</name>
    <name type="common">Puerto Rican coqui</name>
    <dbReference type="NCBI Taxonomy" id="57060"/>
    <lineage>
        <taxon>Eukaryota</taxon>
        <taxon>Metazoa</taxon>
        <taxon>Chordata</taxon>
        <taxon>Craniata</taxon>
        <taxon>Vertebrata</taxon>
        <taxon>Euteleostomi</taxon>
        <taxon>Amphibia</taxon>
        <taxon>Batrachia</taxon>
        <taxon>Anura</taxon>
        <taxon>Neobatrachia</taxon>
        <taxon>Hyloidea</taxon>
        <taxon>Eleutherodactylidae</taxon>
        <taxon>Eleutherodactylinae</taxon>
        <taxon>Eleutherodactylus</taxon>
        <taxon>Eleutherodactylus</taxon>
    </lineage>
</organism>
<dbReference type="OrthoDB" id="10263520at2759"/>
<dbReference type="GO" id="GO:0060271">
    <property type="term" value="P:cilium assembly"/>
    <property type="evidence" value="ECO:0007669"/>
    <property type="project" value="TreeGrafter"/>
</dbReference>
<keyword evidence="2" id="KW-0963">Cytoplasm</keyword>
<evidence type="ECO:0000256" key="1">
    <source>
        <dbReference type="ARBA" id="ARBA00004120"/>
    </source>
</evidence>
<comment type="caution">
    <text evidence="6">The sequence shown here is derived from an EMBL/GenBank/DDBJ whole genome shotgun (WGS) entry which is preliminary data.</text>
</comment>
<dbReference type="InterPro" id="IPR010796">
    <property type="entry name" value="C2_B9-type_dom"/>
</dbReference>